<dbReference type="AlphaFoldDB" id="A0A3M2WEG5"/>
<gene>
    <name evidence="1" type="ORF">APX70_07574</name>
</gene>
<evidence type="ECO:0000313" key="1">
    <source>
        <dbReference type="EMBL" id="RML49924.1"/>
    </source>
</evidence>
<dbReference type="InterPro" id="IPR011990">
    <property type="entry name" value="TPR-like_helical_dom_sf"/>
</dbReference>
<evidence type="ECO:0000313" key="2">
    <source>
        <dbReference type="Proteomes" id="UP000282378"/>
    </source>
</evidence>
<organism evidence="1 2">
    <name type="scientific">Pseudomonas syringae pv. maculicola</name>
    <dbReference type="NCBI Taxonomy" id="59511"/>
    <lineage>
        <taxon>Bacteria</taxon>
        <taxon>Pseudomonadati</taxon>
        <taxon>Pseudomonadota</taxon>
        <taxon>Gammaproteobacteria</taxon>
        <taxon>Pseudomonadales</taxon>
        <taxon>Pseudomonadaceae</taxon>
        <taxon>Pseudomonas</taxon>
    </lineage>
</organism>
<dbReference type="EMBL" id="RBNL01003482">
    <property type="protein sequence ID" value="RML49924.1"/>
    <property type="molecule type" value="Genomic_DNA"/>
</dbReference>
<sequence>YPEAGLAQVLLYRTQGTYAEHLDEVESICKQALSATDICYVELATVYQTRGQTEQQAALIAQLRSAHAAGRVNAQRVDSVARVLGDSTIGTPDEKTAQQLLEEVAPGYPIS</sequence>
<proteinExistence type="predicted"/>
<accession>A0A3M2WEG5</accession>
<name>A0A3M2WEG5_PSEYM</name>
<dbReference type="Proteomes" id="UP000282378">
    <property type="component" value="Unassembled WGS sequence"/>
</dbReference>
<comment type="caution">
    <text evidence="1">The sequence shown here is derived from an EMBL/GenBank/DDBJ whole genome shotgun (WGS) entry which is preliminary data.</text>
</comment>
<dbReference type="Gene3D" id="1.25.40.10">
    <property type="entry name" value="Tetratricopeptide repeat domain"/>
    <property type="match status" value="1"/>
</dbReference>
<reference evidence="1 2" key="1">
    <citation type="submission" date="2018-08" db="EMBL/GenBank/DDBJ databases">
        <title>Recombination of ecologically and evolutionarily significant loci maintains genetic cohesion in the Pseudomonas syringae species complex.</title>
        <authorList>
            <person name="Dillon M."/>
            <person name="Thakur S."/>
            <person name="Almeida R.N.D."/>
            <person name="Weir B.S."/>
            <person name="Guttman D.S."/>
        </authorList>
    </citation>
    <scope>NUCLEOTIDE SEQUENCE [LARGE SCALE GENOMIC DNA]</scope>
    <source>
        <strain evidence="1 2">88_10</strain>
    </source>
</reference>
<protein>
    <submittedName>
        <fullName evidence="1">Alginate biosynthesis protein AlgK</fullName>
    </submittedName>
</protein>
<feature type="non-terminal residue" evidence="1">
    <location>
        <position position="1"/>
    </location>
</feature>